<comment type="caution">
    <text evidence="1">The sequence shown here is derived from an EMBL/GenBank/DDBJ whole genome shotgun (WGS) entry which is preliminary data.</text>
</comment>
<reference evidence="1 2" key="1">
    <citation type="submission" date="2009-02" db="EMBL/GenBank/DDBJ databases">
        <authorList>
            <person name="Fulton L."/>
            <person name="Clifton S."/>
            <person name="Fulton B."/>
            <person name="Xu J."/>
            <person name="Minx P."/>
            <person name="Pepin K.H."/>
            <person name="Johnson M."/>
            <person name="Bhonagiri V."/>
            <person name="Nash W.E."/>
            <person name="Mardis E.R."/>
            <person name="Wilson R.K."/>
        </authorList>
    </citation>
    <scope>NUCLEOTIDE SEQUENCE [LARGE SCALE GENOMIC DNA]</scope>
    <source>
        <strain evidence="1 2">ATCC 27758</strain>
    </source>
</reference>
<sequence>MEISGNPVFSDGSPFDQMHRLCYDMYRYMRIFYLTTIQMELSVQ</sequence>
<reference evidence="1 2" key="2">
    <citation type="submission" date="2009-03" db="EMBL/GenBank/DDBJ databases">
        <title>Draft genome sequence of Coprococcus comes (ATCC 27758).</title>
        <authorList>
            <person name="Sudarsanam P."/>
            <person name="Ley R."/>
            <person name="Guruge J."/>
            <person name="Turnbaugh P.J."/>
            <person name="Mahowald M."/>
            <person name="Liep D."/>
            <person name="Gordon J."/>
        </authorList>
    </citation>
    <scope>NUCLEOTIDE SEQUENCE [LARGE SCALE GENOMIC DNA]</scope>
    <source>
        <strain evidence="1 2">ATCC 27758</strain>
    </source>
</reference>
<dbReference type="Proteomes" id="UP000003793">
    <property type="component" value="Unassembled WGS sequence"/>
</dbReference>
<name>C0B9Q8_9FIRM</name>
<evidence type="ECO:0000313" key="1">
    <source>
        <dbReference type="EMBL" id="EEG90010.1"/>
    </source>
</evidence>
<evidence type="ECO:0000313" key="2">
    <source>
        <dbReference type="Proteomes" id="UP000003793"/>
    </source>
</evidence>
<accession>C0B9Q8</accession>
<protein>
    <submittedName>
        <fullName evidence="1">Uncharacterized protein</fullName>
    </submittedName>
</protein>
<dbReference type="EMBL" id="ABVR01000040">
    <property type="protein sequence ID" value="EEG90010.1"/>
    <property type="molecule type" value="Genomic_DNA"/>
</dbReference>
<dbReference type="AlphaFoldDB" id="C0B9Q8"/>
<gene>
    <name evidence="1" type="ORF">COPCOM_01885</name>
</gene>
<dbReference type="HOGENOM" id="CLU_3214917_0_0_9"/>
<proteinExistence type="predicted"/>
<organism evidence="1 2">
    <name type="scientific">Coprococcus comes ATCC 27758</name>
    <dbReference type="NCBI Taxonomy" id="470146"/>
    <lineage>
        <taxon>Bacteria</taxon>
        <taxon>Bacillati</taxon>
        <taxon>Bacillota</taxon>
        <taxon>Clostridia</taxon>
        <taxon>Lachnospirales</taxon>
        <taxon>Lachnospiraceae</taxon>
        <taxon>Coprococcus</taxon>
    </lineage>
</organism>